<name>A0A1I2KGT7_9BACI</name>
<organism evidence="1 2">
    <name type="scientific">Halobacillus alkaliphilus</name>
    <dbReference type="NCBI Taxonomy" id="396056"/>
    <lineage>
        <taxon>Bacteria</taxon>
        <taxon>Bacillati</taxon>
        <taxon>Bacillota</taxon>
        <taxon>Bacilli</taxon>
        <taxon>Bacillales</taxon>
        <taxon>Bacillaceae</taxon>
        <taxon>Halobacillus</taxon>
    </lineage>
</organism>
<proteinExistence type="predicted"/>
<dbReference type="EMBL" id="FOOG01000004">
    <property type="protein sequence ID" value="SFF64331.1"/>
    <property type="molecule type" value="Genomic_DNA"/>
</dbReference>
<accession>A0A1I2KGT7</accession>
<dbReference type="OrthoDB" id="2705224at2"/>
<dbReference type="Proteomes" id="UP000198897">
    <property type="component" value="Unassembled WGS sequence"/>
</dbReference>
<reference evidence="2" key="1">
    <citation type="submission" date="2016-10" db="EMBL/GenBank/DDBJ databases">
        <authorList>
            <person name="Varghese N."/>
            <person name="Submissions S."/>
        </authorList>
    </citation>
    <scope>NUCLEOTIDE SEQUENCE [LARGE SCALE GENOMIC DNA]</scope>
    <source>
        <strain evidence="2">FP5</strain>
    </source>
</reference>
<dbReference type="RefSeq" id="WP_089750308.1">
    <property type="nucleotide sequence ID" value="NZ_FOOG01000004.1"/>
</dbReference>
<protein>
    <submittedName>
        <fullName evidence="1">Uncharacterized protein</fullName>
    </submittedName>
</protein>
<dbReference type="Pfam" id="PF25846">
    <property type="entry name" value="YmzB"/>
    <property type="match status" value="1"/>
</dbReference>
<keyword evidence="2" id="KW-1185">Reference proteome</keyword>
<evidence type="ECO:0000313" key="1">
    <source>
        <dbReference type="EMBL" id="SFF64331.1"/>
    </source>
</evidence>
<gene>
    <name evidence="1" type="ORF">SAMN05216353_10437</name>
</gene>
<evidence type="ECO:0000313" key="2">
    <source>
        <dbReference type="Proteomes" id="UP000198897"/>
    </source>
</evidence>
<dbReference type="InterPro" id="IPR058926">
    <property type="entry name" value="YmzB-like"/>
</dbReference>
<sequence length="117" mass="13896">MDERSLSIEEFNELLQQWSGNTIRITKHELRDQDTVYMNLDHIDYSKDTRRMDDYEPMHALHLHGTGRTETDALNVQPLPSTYYEIPLEDSTQYQFGENHFSLVTDRGTYTIQLIHY</sequence>
<dbReference type="AlphaFoldDB" id="A0A1I2KGT7"/>